<keyword evidence="10" id="KW-0732">Signal</keyword>
<keyword evidence="7" id="KW-0653">Protein transport</keyword>
<dbReference type="NCBIfam" id="TIGR01352">
    <property type="entry name" value="tonB_Cterm"/>
    <property type="match status" value="1"/>
</dbReference>
<dbReference type="InterPro" id="IPR037682">
    <property type="entry name" value="TonB_C"/>
</dbReference>
<evidence type="ECO:0000259" key="11">
    <source>
        <dbReference type="PROSITE" id="PS52015"/>
    </source>
</evidence>
<evidence type="ECO:0000256" key="1">
    <source>
        <dbReference type="ARBA" id="ARBA00004383"/>
    </source>
</evidence>
<feature type="domain" description="TonB C-terminal" evidence="11">
    <location>
        <begin position="40"/>
        <end position="135"/>
    </location>
</feature>
<organism evidence="12 13">
    <name type="scientific">Actomonas aquatica</name>
    <dbReference type="NCBI Taxonomy" id="2866162"/>
    <lineage>
        <taxon>Bacteria</taxon>
        <taxon>Pseudomonadati</taxon>
        <taxon>Verrucomicrobiota</taxon>
        <taxon>Opitutia</taxon>
        <taxon>Opitutales</taxon>
        <taxon>Opitutaceae</taxon>
        <taxon>Actomonas</taxon>
    </lineage>
</organism>
<keyword evidence="4" id="KW-1003">Cell membrane</keyword>
<dbReference type="Gene3D" id="3.30.1150.10">
    <property type="match status" value="1"/>
</dbReference>
<evidence type="ECO:0000256" key="10">
    <source>
        <dbReference type="SAM" id="SignalP"/>
    </source>
</evidence>
<feature type="chain" id="PRO_5046802556" evidence="10">
    <location>
        <begin position="22"/>
        <end position="138"/>
    </location>
</feature>
<evidence type="ECO:0000313" key="12">
    <source>
        <dbReference type="EMBL" id="WRQ86511.1"/>
    </source>
</evidence>
<keyword evidence="9" id="KW-0472">Membrane</keyword>
<evidence type="ECO:0000256" key="6">
    <source>
        <dbReference type="ARBA" id="ARBA00022692"/>
    </source>
</evidence>
<accession>A0ABZ1C4T1</accession>
<keyword evidence="5" id="KW-0997">Cell inner membrane</keyword>
<feature type="signal peptide" evidence="10">
    <location>
        <begin position="1"/>
        <end position="21"/>
    </location>
</feature>
<evidence type="ECO:0000313" key="13">
    <source>
        <dbReference type="Proteomes" id="UP000738431"/>
    </source>
</evidence>
<dbReference type="InterPro" id="IPR006260">
    <property type="entry name" value="TonB/TolA_C"/>
</dbReference>
<evidence type="ECO:0000256" key="3">
    <source>
        <dbReference type="ARBA" id="ARBA00022448"/>
    </source>
</evidence>
<protein>
    <submittedName>
        <fullName evidence="12">Energy transducer TonB</fullName>
    </submittedName>
</protein>
<dbReference type="RefSeq" id="WP_221033256.1">
    <property type="nucleotide sequence ID" value="NZ_CP139781.1"/>
</dbReference>
<dbReference type="PANTHER" id="PTHR33446:SF2">
    <property type="entry name" value="PROTEIN TONB"/>
    <property type="match status" value="1"/>
</dbReference>
<dbReference type="SUPFAM" id="SSF74653">
    <property type="entry name" value="TolA/TonB C-terminal domain"/>
    <property type="match status" value="1"/>
</dbReference>
<dbReference type="InterPro" id="IPR051045">
    <property type="entry name" value="TonB-dependent_transducer"/>
</dbReference>
<comment type="similarity">
    <text evidence="2">Belongs to the TonB family.</text>
</comment>
<evidence type="ECO:0000256" key="8">
    <source>
        <dbReference type="ARBA" id="ARBA00022989"/>
    </source>
</evidence>
<evidence type="ECO:0000256" key="9">
    <source>
        <dbReference type="ARBA" id="ARBA00023136"/>
    </source>
</evidence>
<evidence type="ECO:0000256" key="5">
    <source>
        <dbReference type="ARBA" id="ARBA00022519"/>
    </source>
</evidence>
<keyword evidence="13" id="KW-1185">Reference proteome</keyword>
<evidence type="ECO:0000256" key="2">
    <source>
        <dbReference type="ARBA" id="ARBA00006555"/>
    </source>
</evidence>
<name>A0ABZ1C4T1_9BACT</name>
<keyword evidence="6" id="KW-0812">Transmembrane</keyword>
<dbReference type="Proteomes" id="UP000738431">
    <property type="component" value="Chromosome"/>
</dbReference>
<dbReference type="Pfam" id="PF03544">
    <property type="entry name" value="TonB_C"/>
    <property type="match status" value="1"/>
</dbReference>
<gene>
    <name evidence="12" type="ORF">K1X11_016995</name>
</gene>
<dbReference type="EMBL" id="CP139781">
    <property type="protein sequence ID" value="WRQ86511.1"/>
    <property type="molecule type" value="Genomic_DNA"/>
</dbReference>
<keyword evidence="3" id="KW-0813">Transport</keyword>
<comment type="subcellular location">
    <subcellularLocation>
        <location evidence="1">Cell inner membrane</location>
        <topology evidence="1">Single-pass membrane protein</topology>
        <orientation evidence="1">Periplasmic side</orientation>
    </subcellularLocation>
</comment>
<evidence type="ECO:0000256" key="4">
    <source>
        <dbReference type="ARBA" id="ARBA00022475"/>
    </source>
</evidence>
<dbReference type="PROSITE" id="PS52015">
    <property type="entry name" value="TONB_CTD"/>
    <property type="match status" value="1"/>
</dbReference>
<proteinExistence type="inferred from homology"/>
<sequence length="138" mass="14479">MNLKKIFFPLLGLALATVGSAADDAKATTGGVTKVAHIAGMDKAPTVVSQTAPVYPSYLRERGIQGIATVELLVDSTGRVVEAKAVRATVPEFGVQAVAATKQWTFAPAEAEGQPIAARIQVPFEFVMPQVAALESDR</sequence>
<keyword evidence="8" id="KW-1133">Transmembrane helix</keyword>
<dbReference type="PANTHER" id="PTHR33446">
    <property type="entry name" value="PROTEIN TONB-RELATED"/>
    <property type="match status" value="1"/>
</dbReference>
<evidence type="ECO:0000256" key="7">
    <source>
        <dbReference type="ARBA" id="ARBA00022927"/>
    </source>
</evidence>
<reference evidence="12 13" key="1">
    <citation type="submission" date="2023-12" db="EMBL/GenBank/DDBJ databases">
        <title>Description of an unclassified Opitutus bacterium of Verrucomicrobiota.</title>
        <authorList>
            <person name="Zhang D.-F."/>
        </authorList>
    </citation>
    <scope>NUCLEOTIDE SEQUENCE [LARGE SCALE GENOMIC DNA]</scope>
    <source>
        <strain evidence="12 13">WL0086</strain>
    </source>
</reference>